<evidence type="ECO:0000313" key="2">
    <source>
        <dbReference type="Proteomes" id="UP000830671"/>
    </source>
</evidence>
<dbReference type="Proteomes" id="UP000830671">
    <property type="component" value="Chromosome 1"/>
</dbReference>
<gene>
    <name evidence="1" type="ORF">CLUP02_00685</name>
</gene>
<dbReference type="KEGG" id="clup:CLUP02_00685"/>
<keyword evidence="2" id="KW-1185">Reference proteome</keyword>
<dbReference type="RefSeq" id="XP_049135689.1">
    <property type="nucleotide sequence ID" value="XM_049279732.1"/>
</dbReference>
<protein>
    <submittedName>
        <fullName evidence="1">Uncharacterized protein</fullName>
    </submittedName>
</protein>
<proteinExistence type="predicted"/>
<sequence>MSRDGNVSSTLKEVTEENFQVAGAVDGLLLDLISPTVGLLRSSKAKCDVRHVALERFVSFSEGEGGVVVGKEEIRKWGWNGSWDTFGDGAGGLPVPMITALFLETKAPIKTIGIFAIKVIKSRSSYRLLRSGAQASFEMMVPPPRLARAPFHIGVAGPDINGESKDLCCHAHPQLFLPVFILFSSTSFPGNTTLLIRAEVAGRHLSIIPHIRLNQFYVIVGIHNHTICLCCGRAEASFYFMFYGYVTSEGRERSFDWSNATPAAGYGASELTGDARDRARRRATTCINKSSIDFGSGRILANGNRSASAESGHALWRGPNLIPSEVQPSSSLTVRRIVLGYLTLPPGYPQSQGCDVVFNRYLEFGFRPSDEERILREKPPRYPLISAFRAQERGVVIREVKLETGATTNWSARCRFSGGADEGRYVKRRRQVQGD</sequence>
<evidence type="ECO:0000313" key="1">
    <source>
        <dbReference type="EMBL" id="UQC74038.1"/>
    </source>
</evidence>
<dbReference type="EMBL" id="CP019471">
    <property type="protein sequence ID" value="UQC74038.1"/>
    <property type="molecule type" value="Genomic_DNA"/>
</dbReference>
<dbReference type="GeneID" id="73334742"/>
<name>A0A9Q8SBJ2_9PEZI</name>
<accession>A0A9Q8SBJ2</accession>
<dbReference type="AlphaFoldDB" id="A0A9Q8SBJ2"/>
<reference evidence="1" key="1">
    <citation type="journal article" date="2021" name="Mol. Plant Microbe Interact.">
        <title>Complete Genome Sequence of the Plant-Pathogenic Fungus Colletotrichum lupini.</title>
        <authorList>
            <person name="Baroncelli R."/>
            <person name="Pensec F."/>
            <person name="Da Lio D."/>
            <person name="Boufleur T."/>
            <person name="Vicente I."/>
            <person name="Sarrocco S."/>
            <person name="Picot A."/>
            <person name="Baraldi E."/>
            <person name="Sukno S."/>
            <person name="Thon M."/>
            <person name="Le Floch G."/>
        </authorList>
    </citation>
    <scope>NUCLEOTIDE SEQUENCE</scope>
    <source>
        <strain evidence="1">IMI 504893</strain>
    </source>
</reference>
<organism evidence="1 2">
    <name type="scientific">Colletotrichum lupini</name>
    <dbReference type="NCBI Taxonomy" id="145971"/>
    <lineage>
        <taxon>Eukaryota</taxon>
        <taxon>Fungi</taxon>
        <taxon>Dikarya</taxon>
        <taxon>Ascomycota</taxon>
        <taxon>Pezizomycotina</taxon>
        <taxon>Sordariomycetes</taxon>
        <taxon>Hypocreomycetidae</taxon>
        <taxon>Glomerellales</taxon>
        <taxon>Glomerellaceae</taxon>
        <taxon>Colletotrichum</taxon>
        <taxon>Colletotrichum acutatum species complex</taxon>
    </lineage>
</organism>